<evidence type="ECO:0000256" key="1">
    <source>
        <dbReference type="ARBA" id="ARBA00004141"/>
    </source>
</evidence>
<feature type="domain" description="ABC transmembrane type-1" evidence="6">
    <location>
        <begin position="1"/>
        <end position="105"/>
    </location>
</feature>
<dbReference type="PROSITE" id="PS50929">
    <property type="entry name" value="ABC_TM1F"/>
    <property type="match status" value="1"/>
</dbReference>
<dbReference type="Proteomes" id="UP000694865">
    <property type="component" value="Unplaced"/>
</dbReference>
<organism evidence="7 8">
    <name type="scientific">Saccoglossus kowalevskii</name>
    <name type="common">Acorn worm</name>
    <dbReference type="NCBI Taxonomy" id="10224"/>
    <lineage>
        <taxon>Eukaryota</taxon>
        <taxon>Metazoa</taxon>
        <taxon>Hemichordata</taxon>
        <taxon>Enteropneusta</taxon>
        <taxon>Harrimaniidae</taxon>
        <taxon>Saccoglossus</taxon>
    </lineage>
</organism>
<keyword evidence="2 5" id="KW-0812">Transmembrane</keyword>
<keyword evidence="4 5" id="KW-0472">Membrane</keyword>
<evidence type="ECO:0000256" key="3">
    <source>
        <dbReference type="ARBA" id="ARBA00022989"/>
    </source>
</evidence>
<dbReference type="InterPro" id="IPR036640">
    <property type="entry name" value="ABC1_TM_sf"/>
</dbReference>
<keyword evidence="3 5" id="KW-1133">Transmembrane helix</keyword>
<dbReference type="PANTHER" id="PTHR43394">
    <property type="entry name" value="ATP-DEPENDENT PERMEASE MDL1, MITOCHONDRIAL"/>
    <property type="match status" value="1"/>
</dbReference>
<evidence type="ECO:0000313" key="8">
    <source>
        <dbReference type="RefSeq" id="XP_006816124.1"/>
    </source>
</evidence>
<reference evidence="8" key="1">
    <citation type="submission" date="2025-08" db="UniProtKB">
        <authorList>
            <consortium name="RefSeq"/>
        </authorList>
    </citation>
    <scope>IDENTIFICATION</scope>
    <source>
        <tissue evidence="8">Testes</tissue>
    </source>
</reference>
<evidence type="ECO:0000256" key="5">
    <source>
        <dbReference type="SAM" id="Phobius"/>
    </source>
</evidence>
<dbReference type="InterPro" id="IPR003439">
    <property type="entry name" value="ABC_transporter-like_ATP-bd"/>
</dbReference>
<dbReference type="SUPFAM" id="SSF52540">
    <property type="entry name" value="P-loop containing nucleoside triphosphate hydrolases"/>
    <property type="match status" value="1"/>
</dbReference>
<dbReference type="GeneID" id="102803257"/>
<evidence type="ECO:0000259" key="6">
    <source>
        <dbReference type="PROSITE" id="PS50929"/>
    </source>
</evidence>
<dbReference type="Pfam" id="PF00664">
    <property type="entry name" value="ABC_membrane"/>
    <property type="match status" value="1"/>
</dbReference>
<dbReference type="InterPro" id="IPR011527">
    <property type="entry name" value="ABC1_TM_dom"/>
</dbReference>
<dbReference type="RefSeq" id="XP_006816124.1">
    <property type="nucleotide sequence ID" value="XM_006816061.1"/>
</dbReference>
<keyword evidence="7" id="KW-1185">Reference proteome</keyword>
<gene>
    <name evidence="8" type="primary">LOC102803257</name>
</gene>
<feature type="transmembrane region" description="Helical" evidence="5">
    <location>
        <begin position="44"/>
        <end position="63"/>
    </location>
</feature>
<name>A0ABM0M7Y3_SACKO</name>
<evidence type="ECO:0000256" key="4">
    <source>
        <dbReference type="ARBA" id="ARBA00023136"/>
    </source>
</evidence>
<accession>A0ABM0M7Y3</accession>
<sequence>MATETLSASRTIKAYTQEATQSAHFATQSDASFHAERTRLRTRAVLVGMAVFLGTTAIVILIWSGARLVFAGTVSAGELVQFLIFALLASGALVNMSEILGTLQLVAGATERLFEILNTKTRLHLRSNPIPLPDIPIGRLEFKQVSFAYHARESEVVLKNVSLCAEPGETIAIVGLSGSGKSTLFALAQRFYDLDSGAVLVDGVDVRDTDIRTLRRRFAYVEQHSFIFSGT</sequence>
<evidence type="ECO:0000256" key="2">
    <source>
        <dbReference type="ARBA" id="ARBA00022692"/>
    </source>
</evidence>
<feature type="transmembrane region" description="Helical" evidence="5">
    <location>
        <begin position="69"/>
        <end position="94"/>
    </location>
</feature>
<dbReference type="PANTHER" id="PTHR43394:SF1">
    <property type="entry name" value="ATP-BINDING CASSETTE SUB-FAMILY B MEMBER 10, MITOCHONDRIAL"/>
    <property type="match status" value="1"/>
</dbReference>
<dbReference type="InterPro" id="IPR039421">
    <property type="entry name" value="Type_1_exporter"/>
</dbReference>
<comment type="subcellular location">
    <subcellularLocation>
        <location evidence="1">Membrane</location>
        <topology evidence="1">Multi-pass membrane protein</topology>
    </subcellularLocation>
</comment>
<dbReference type="Gene3D" id="1.20.1560.10">
    <property type="entry name" value="ABC transporter type 1, transmembrane domain"/>
    <property type="match status" value="1"/>
</dbReference>
<dbReference type="Pfam" id="PF00005">
    <property type="entry name" value="ABC_tran"/>
    <property type="match status" value="1"/>
</dbReference>
<evidence type="ECO:0000313" key="7">
    <source>
        <dbReference type="Proteomes" id="UP000694865"/>
    </source>
</evidence>
<protein>
    <submittedName>
        <fullName evidence="8">ATP-dependent permease MDL1, mitochondrial-like</fullName>
    </submittedName>
</protein>
<dbReference type="InterPro" id="IPR027417">
    <property type="entry name" value="P-loop_NTPase"/>
</dbReference>
<feature type="non-terminal residue" evidence="8">
    <location>
        <position position="231"/>
    </location>
</feature>
<proteinExistence type="predicted"/>
<dbReference type="SUPFAM" id="SSF90123">
    <property type="entry name" value="ABC transporter transmembrane region"/>
    <property type="match status" value="1"/>
</dbReference>
<dbReference type="Gene3D" id="3.40.50.300">
    <property type="entry name" value="P-loop containing nucleotide triphosphate hydrolases"/>
    <property type="match status" value="1"/>
</dbReference>